<gene>
    <name evidence="2" type="ORF">DFH08DRAFT_816957</name>
</gene>
<reference evidence="2" key="1">
    <citation type="submission" date="2023-03" db="EMBL/GenBank/DDBJ databases">
        <title>Massive genome expansion in bonnet fungi (Mycena s.s.) driven by repeated elements and novel gene families across ecological guilds.</title>
        <authorList>
            <consortium name="Lawrence Berkeley National Laboratory"/>
            <person name="Harder C.B."/>
            <person name="Miyauchi S."/>
            <person name="Viragh M."/>
            <person name="Kuo A."/>
            <person name="Thoen E."/>
            <person name="Andreopoulos B."/>
            <person name="Lu D."/>
            <person name="Skrede I."/>
            <person name="Drula E."/>
            <person name="Henrissat B."/>
            <person name="Morin E."/>
            <person name="Kohler A."/>
            <person name="Barry K."/>
            <person name="LaButti K."/>
            <person name="Morin E."/>
            <person name="Salamov A."/>
            <person name="Lipzen A."/>
            <person name="Mereny Z."/>
            <person name="Hegedus B."/>
            <person name="Baldrian P."/>
            <person name="Stursova M."/>
            <person name="Weitz H."/>
            <person name="Taylor A."/>
            <person name="Grigoriev I.V."/>
            <person name="Nagy L.G."/>
            <person name="Martin F."/>
            <person name="Kauserud H."/>
        </authorList>
    </citation>
    <scope>NUCLEOTIDE SEQUENCE</scope>
    <source>
        <strain evidence="2">CBHHK002</strain>
    </source>
</reference>
<dbReference type="Proteomes" id="UP001218218">
    <property type="component" value="Unassembled WGS sequence"/>
</dbReference>
<keyword evidence="1" id="KW-0732">Signal</keyword>
<sequence length="172" mass="18145">MKGTFFVALFLAAGSFAASLSRETFRPPSIHTIDAARYKAASNGTISVAELFDDDKRGNTLQKRDAGNVSLCTAANWKQYCVYITNAGPNDCVNLASDLNDLVSSFGPDPNQSCTMFADSRQNFGSAADCNPSVALAVGPIVSPGVSDLSQPFNIGQGQIVNGFNDVLSSYS</sequence>
<protein>
    <submittedName>
        <fullName evidence="2">Uncharacterized protein</fullName>
    </submittedName>
</protein>
<evidence type="ECO:0000313" key="2">
    <source>
        <dbReference type="EMBL" id="KAJ7325882.1"/>
    </source>
</evidence>
<comment type="caution">
    <text evidence="2">The sequence shown here is derived from an EMBL/GenBank/DDBJ whole genome shotgun (WGS) entry which is preliminary data.</text>
</comment>
<proteinExistence type="predicted"/>
<accession>A0AAD7EI55</accession>
<feature type="chain" id="PRO_5042125024" evidence="1">
    <location>
        <begin position="18"/>
        <end position="172"/>
    </location>
</feature>
<feature type="signal peptide" evidence="1">
    <location>
        <begin position="1"/>
        <end position="17"/>
    </location>
</feature>
<dbReference type="AlphaFoldDB" id="A0AAD7EI55"/>
<dbReference type="EMBL" id="JARIHO010000043">
    <property type="protein sequence ID" value="KAJ7325882.1"/>
    <property type="molecule type" value="Genomic_DNA"/>
</dbReference>
<keyword evidence="3" id="KW-1185">Reference proteome</keyword>
<name>A0AAD7EI55_9AGAR</name>
<organism evidence="2 3">
    <name type="scientific">Mycena albidolilacea</name>
    <dbReference type="NCBI Taxonomy" id="1033008"/>
    <lineage>
        <taxon>Eukaryota</taxon>
        <taxon>Fungi</taxon>
        <taxon>Dikarya</taxon>
        <taxon>Basidiomycota</taxon>
        <taxon>Agaricomycotina</taxon>
        <taxon>Agaricomycetes</taxon>
        <taxon>Agaricomycetidae</taxon>
        <taxon>Agaricales</taxon>
        <taxon>Marasmiineae</taxon>
        <taxon>Mycenaceae</taxon>
        <taxon>Mycena</taxon>
    </lineage>
</organism>
<evidence type="ECO:0000256" key="1">
    <source>
        <dbReference type="SAM" id="SignalP"/>
    </source>
</evidence>
<evidence type="ECO:0000313" key="3">
    <source>
        <dbReference type="Proteomes" id="UP001218218"/>
    </source>
</evidence>